<gene>
    <name evidence="2" type="ORF">E8M01_26535</name>
</gene>
<keyword evidence="2" id="KW-0808">Transferase</keyword>
<dbReference type="AlphaFoldDB" id="A0A4D7BBI9"/>
<keyword evidence="1" id="KW-0732">Signal</keyword>
<evidence type="ECO:0000256" key="1">
    <source>
        <dbReference type="SAM" id="SignalP"/>
    </source>
</evidence>
<evidence type="ECO:0000313" key="2">
    <source>
        <dbReference type="EMBL" id="QCI67468.1"/>
    </source>
</evidence>
<feature type="signal peptide" evidence="1">
    <location>
        <begin position="1"/>
        <end position="25"/>
    </location>
</feature>
<organism evidence="2 3">
    <name type="scientific">Phreatobacter stygius</name>
    <dbReference type="NCBI Taxonomy" id="1940610"/>
    <lineage>
        <taxon>Bacteria</taxon>
        <taxon>Pseudomonadati</taxon>
        <taxon>Pseudomonadota</taxon>
        <taxon>Alphaproteobacteria</taxon>
        <taxon>Hyphomicrobiales</taxon>
        <taxon>Phreatobacteraceae</taxon>
        <taxon>Phreatobacter</taxon>
    </lineage>
</organism>
<reference evidence="2 3" key="1">
    <citation type="submission" date="2019-04" db="EMBL/GenBank/DDBJ databases">
        <title>Phreatobacter aquaticus sp. nov.</title>
        <authorList>
            <person name="Choi A."/>
        </authorList>
    </citation>
    <scope>NUCLEOTIDE SEQUENCE [LARGE SCALE GENOMIC DNA]</scope>
    <source>
        <strain evidence="2 3">KCTC 52518</strain>
    </source>
</reference>
<proteinExistence type="predicted"/>
<dbReference type="EMBL" id="CP039690">
    <property type="protein sequence ID" value="QCI67468.1"/>
    <property type="molecule type" value="Genomic_DNA"/>
</dbReference>
<accession>A0A4D7BBI9</accession>
<dbReference type="GO" id="GO:0016301">
    <property type="term" value="F:kinase activity"/>
    <property type="evidence" value="ECO:0007669"/>
    <property type="project" value="UniProtKB-KW"/>
</dbReference>
<dbReference type="OrthoDB" id="7993061at2"/>
<name>A0A4D7BBI9_9HYPH</name>
<dbReference type="Proteomes" id="UP000298781">
    <property type="component" value="Chromosome"/>
</dbReference>
<dbReference type="RefSeq" id="WP_136962899.1">
    <property type="nucleotide sequence ID" value="NZ_CP039690.1"/>
</dbReference>
<keyword evidence="3" id="KW-1185">Reference proteome</keyword>
<feature type="chain" id="PRO_5020376395" evidence="1">
    <location>
        <begin position="26"/>
        <end position="168"/>
    </location>
</feature>
<sequence length="168" mass="17725">MPRLLLAAALALLLPAFLMPPLAEAKSFRLGAPAVATVAIPDAWSPSVTERGVEATTDDDEIYVAVTIASAGNVEDSTKQALAYLVSQGVEIDPATQRQQSMTINGMPTIFLGFSGKDSDGEQAEISVGILIVNPSTVLILSYWGSKEGEKTYASELNGILQSLTKVE</sequence>
<dbReference type="KEGG" id="pstg:E8M01_26535"/>
<keyword evidence="2" id="KW-0418">Kinase</keyword>
<protein>
    <submittedName>
        <fullName evidence="2">Histidine kinase</fullName>
    </submittedName>
</protein>
<evidence type="ECO:0000313" key="3">
    <source>
        <dbReference type="Proteomes" id="UP000298781"/>
    </source>
</evidence>